<feature type="region of interest" description="Disordered" evidence="1">
    <location>
        <begin position="129"/>
        <end position="200"/>
    </location>
</feature>
<reference evidence="2 3" key="1">
    <citation type="journal article" date="2016" name="Genome Announc.">
        <title>Complete Genome Sequence of Thiostrepton-Producing Streptomyces laurentii ATCC 31255.</title>
        <authorList>
            <person name="Doi K."/>
            <person name="Fujino Y."/>
            <person name="Nagayoshi Y."/>
            <person name="Ohshima T."/>
            <person name="Ogata S."/>
        </authorList>
    </citation>
    <scope>NUCLEOTIDE SEQUENCE [LARGE SCALE GENOMIC DNA]</scope>
    <source>
        <strain evidence="2 3">ATCC 31255</strain>
    </source>
</reference>
<feature type="compositionally biased region" description="Pro residues" evidence="1">
    <location>
        <begin position="151"/>
        <end position="177"/>
    </location>
</feature>
<sequence>MVDPQSNAAEPAFPGTFEIPADAPRSGVIRVRTRYRDHFTVVGNHLAQHPDLSAAAIGVAVYIQSLPDGSDISVKRLTLRFREGEITLRRAVNELVEQGYLERRRIPLGMGRFATRVISYDDPACRWPAPPCPPEPPAAPEPPRPPRRQEPTPPPPPPAEMPPPPAETQPPVAPPPRSAQSAPPKTPPPPPLPPLSGPAADLLSRLRTADPRLLLSLRDIHQLAPAVDTWLERHATADQITRTLTAGLPPLHVPIHSPARFLAYRLTAHLPPPLPSAPQQPAGPPPFGNCEVCDRAIRTHDPHPVCADCRAEAHDHDRAHDPAAA</sequence>
<dbReference type="EMBL" id="AP017424">
    <property type="protein sequence ID" value="BAU85042.1"/>
    <property type="molecule type" value="Genomic_DNA"/>
</dbReference>
<feature type="compositionally biased region" description="Pro residues" evidence="1">
    <location>
        <begin position="129"/>
        <end position="143"/>
    </location>
</feature>
<protein>
    <recommendedName>
        <fullName evidence="4">DNA-binding protein</fullName>
    </recommendedName>
</protein>
<gene>
    <name evidence="2" type="ORF">SLA_4154</name>
</gene>
<evidence type="ECO:0000313" key="3">
    <source>
        <dbReference type="Proteomes" id="UP000217676"/>
    </source>
</evidence>
<dbReference type="AlphaFoldDB" id="A0A169NQR3"/>
<name>A0A169NQR3_STRLU</name>
<feature type="compositionally biased region" description="Pro residues" evidence="1">
    <location>
        <begin position="184"/>
        <end position="196"/>
    </location>
</feature>
<accession>A0A169NQR3</accession>
<evidence type="ECO:0008006" key="4">
    <source>
        <dbReference type="Google" id="ProtNLM"/>
    </source>
</evidence>
<dbReference type="KEGG" id="slau:SLA_4154"/>
<evidence type="ECO:0000313" key="2">
    <source>
        <dbReference type="EMBL" id="BAU85042.1"/>
    </source>
</evidence>
<dbReference type="Proteomes" id="UP000217676">
    <property type="component" value="Chromosome"/>
</dbReference>
<evidence type="ECO:0000256" key="1">
    <source>
        <dbReference type="SAM" id="MobiDB-lite"/>
    </source>
</evidence>
<organism evidence="2 3">
    <name type="scientific">Streptomyces laurentii</name>
    <dbReference type="NCBI Taxonomy" id="39478"/>
    <lineage>
        <taxon>Bacteria</taxon>
        <taxon>Bacillati</taxon>
        <taxon>Actinomycetota</taxon>
        <taxon>Actinomycetes</taxon>
        <taxon>Kitasatosporales</taxon>
        <taxon>Streptomycetaceae</taxon>
        <taxon>Streptomyces</taxon>
    </lineage>
</organism>
<keyword evidence="3" id="KW-1185">Reference proteome</keyword>
<proteinExistence type="predicted"/>